<dbReference type="AlphaFoldDB" id="A0A0F9LQK4"/>
<proteinExistence type="predicted"/>
<dbReference type="GO" id="GO:0006888">
    <property type="term" value="P:endoplasmic reticulum to Golgi vesicle-mediated transport"/>
    <property type="evidence" value="ECO:0007669"/>
    <property type="project" value="InterPro"/>
</dbReference>
<comment type="caution">
    <text evidence="1">The sequence shown here is derived from an EMBL/GenBank/DDBJ whole genome shotgun (WGS) entry which is preliminary data.</text>
</comment>
<dbReference type="InterPro" id="IPR036174">
    <property type="entry name" value="Znf_Sec23_Sec24_sf"/>
</dbReference>
<name>A0A0F9LQK4_9ZZZZ</name>
<accession>A0A0F9LQK4</accession>
<sequence>MAHRNSNRIVIGLVCFCSKCTAELKPAACDDMNGDDVTCKKCGHTVEIQIGISVHSNSMENLRRCYDQMKESHDLIKELLSERNPV</sequence>
<dbReference type="GO" id="GO:0030127">
    <property type="term" value="C:COPII vesicle coat"/>
    <property type="evidence" value="ECO:0007669"/>
    <property type="project" value="InterPro"/>
</dbReference>
<organism evidence="1">
    <name type="scientific">marine sediment metagenome</name>
    <dbReference type="NCBI Taxonomy" id="412755"/>
    <lineage>
        <taxon>unclassified sequences</taxon>
        <taxon>metagenomes</taxon>
        <taxon>ecological metagenomes</taxon>
    </lineage>
</organism>
<dbReference type="GO" id="GO:0006886">
    <property type="term" value="P:intracellular protein transport"/>
    <property type="evidence" value="ECO:0007669"/>
    <property type="project" value="InterPro"/>
</dbReference>
<dbReference type="GO" id="GO:0008270">
    <property type="term" value="F:zinc ion binding"/>
    <property type="evidence" value="ECO:0007669"/>
    <property type="project" value="InterPro"/>
</dbReference>
<evidence type="ECO:0000313" key="1">
    <source>
        <dbReference type="EMBL" id="KKM54856.1"/>
    </source>
</evidence>
<reference evidence="1" key="1">
    <citation type="journal article" date="2015" name="Nature">
        <title>Complex archaea that bridge the gap between prokaryotes and eukaryotes.</title>
        <authorList>
            <person name="Spang A."/>
            <person name="Saw J.H."/>
            <person name="Jorgensen S.L."/>
            <person name="Zaremba-Niedzwiedzka K."/>
            <person name="Martijn J."/>
            <person name="Lind A.E."/>
            <person name="van Eijk R."/>
            <person name="Schleper C."/>
            <person name="Guy L."/>
            <person name="Ettema T.J."/>
        </authorList>
    </citation>
    <scope>NUCLEOTIDE SEQUENCE</scope>
</reference>
<dbReference type="SUPFAM" id="SSF82919">
    <property type="entry name" value="Zn-finger domain of Sec23/24"/>
    <property type="match status" value="1"/>
</dbReference>
<dbReference type="EMBL" id="LAZR01011897">
    <property type="protein sequence ID" value="KKM54856.1"/>
    <property type="molecule type" value="Genomic_DNA"/>
</dbReference>
<protein>
    <submittedName>
        <fullName evidence="1">Uncharacterized protein</fullName>
    </submittedName>
</protein>
<gene>
    <name evidence="1" type="ORF">LCGC14_1553100</name>
</gene>